<feature type="transmembrane region" description="Helical" evidence="1">
    <location>
        <begin position="6"/>
        <end position="26"/>
    </location>
</feature>
<evidence type="ECO:0000313" key="3">
    <source>
        <dbReference type="Proteomes" id="UP000523795"/>
    </source>
</evidence>
<protein>
    <submittedName>
        <fullName evidence="2">Amino acid transporter</fullName>
    </submittedName>
</protein>
<feature type="transmembrane region" description="Helical" evidence="1">
    <location>
        <begin position="169"/>
        <end position="189"/>
    </location>
</feature>
<dbReference type="EMBL" id="JAAZSR010000761">
    <property type="protein sequence ID" value="NKX52812.1"/>
    <property type="molecule type" value="Genomic_DNA"/>
</dbReference>
<keyword evidence="1" id="KW-0812">Transmembrane</keyword>
<accession>A0ABX1JU24</accession>
<evidence type="ECO:0000256" key="1">
    <source>
        <dbReference type="SAM" id="Phobius"/>
    </source>
</evidence>
<comment type="caution">
    <text evidence="2">The sequence shown here is derived from an EMBL/GenBank/DDBJ whole genome shotgun (WGS) entry which is preliminary data.</text>
</comment>
<dbReference type="Gene3D" id="1.20.1740.10">
    <property type="entry name" value="Amino acid/polyamine transporter I"/>
    <property type="match status" value="1"/>
</dbReference>
<dbReference type="Proteomes" id="UP000523795">
    <property type="component" value="Unassembled WGS sequence"/>
</dbReference>
<feature type="non-terminal residue" evidence="2">
    <location>
        <position position="1"/>
    </location>
</feature>
<feature type="transmembrane region" description="Helical" evidence="1">
    <location>
        <begin position="100"/>
        <end position="119"/>
    </location>
</feature>
<evidence type="ECO:0000313" key="2">
    <source>
        <dbReference type="EMBL" id="NKX52812.1"/>
    </source>
</evidence>
<keyword evidence="3" id="KW-1185">Reference proteome</keyword>
<name>A0ABX1JU24_9MICC</name>
<feature type="transmembrane region" description="Helical" evidence="1">
    <location>
        <begin position="70"/>
        <end position="88"/>
    </location>
</feature>
<keyword evidence="1" id="KW-1133">Transmembrane helix</keyword>
<keyword evidence="1" id="KW-0472">Membrane</keyword>
<reference evidence="2 3" key="1">
    <citation type="submission" date="2020-04" db="EMBL/GenBank/DDBJ databases">
        <authorList>
            <person name="Liu S."/>
        </authorList>
    </citation>
    <scope>NUCLEOTIDE SEQUENCE [LARGE SCALE GENOMIC DNA]</scope>
    <source>
        <strain evidence="2 3">CGMCC 1.15091</strain>
    </source>
</reference>
<sequence length="214" mass="22681">TQDNVFAVLAGPVLGPFALLMSLAVLSSSAASLQSTFVGPARTLLAMGHYKALPARYASVSPRFRSPGSATVAAGAAAWVFFAVMRFVSDSVLSDTITALGMMVCFYYGITALACVWYFRREAFSDARSFLLRFLAPLLGGIMLVVTFITTAVDSIDPAFGSGSEIGGIGLVFLIGAGVIGLGAALMLIQRARQPEFFRGQTLRRHTPALNLDE</sequence>
<organism evidence="2 3">
    <name type="scientific">Arthrobacter deserti</name>
    <dbReference type="NCBI Taxonomy" id="1742687"/>
    <lineage>
        <taxon>Bacteria</taxon>
        <taxon>Bacillati</taxon>
        <taxon>Actinomycetota</taxon>
        <taxon>Actinomycetes</taxon>
        <taxon>Micrococcales</taxon>
        <taxon>Micrococcaceae</taxon>
        <taxon>Arthrobacter</taxon>
    </lineage>
</organism>
<feature type="transmembrane region" description="Helical" evidence="1">
    <location>
        <begin position="131"/>
        <end position="149"/>
    </location>
</feature>
<gene>
    <name evidence="2" type="ORF">HER39_19990</name>
</gene>
<proteinExistence type="predicted"/>